<protein>
    <recommendedName>
        <fullName evidence="3">LamG-like jellyroll fold domain-containing protein</fullName>
    </recommendedName>
</protein>
<proteinExistence type="predicted"/>
<keyword evidence="1" id="KW-0472">Membrane</keyword>
<dbReference type="SUPFAM" id="SSF49899">
    <property type="entry name" value="Concanavalin A-like lectins/glucanases"/>
    <property type="match status" value="1"/>
</dbReference>
<dbReference type="PANTHER" id="PTHR42535">
    <property type="entry name" value="OOKINETE PROTEIN, PUTATIVE-RELATED"/>
    <property type="match status" value="1"/>
</dbReference>
<evidence type="ECO:0000313" key="2">
    <source>
        <dbReference type="EMBL" id="QHT17947.1"/>
    </source>
</evidence>
<evidence type="ECO:0008006" key="3">
    <source>
        <dbReference type="Google" id="ProtNLM"/>
    </source>
</evidence>
<dbReference type="AlphaFoldDB" id="A0A6C0DMX4"/>
<dbReference type="EMBL" id="MN739647">
    <property type="protein sequence ID" value="QHT17947.1"/>
    <property type="molecule type" value="Genomic_DNA"/>
</dbReference>
<dbReference type="Gene3D" id="2.60.120.200">
    <property type="match status" value="1"/>
</dbReference>
<name>A0A6C0DMX4_9ZZZZ</name>
<reference evidence="2" key="1">
    <citation type="journal article" date="2020" name="Nature">
        <title>Giant virus diversity and host interactions through global metagenomics.</title>
        <authorList>
            <person name="Schulz F."/>
            <person name="Roux S."/>
            <person name="Paez-Espino D."/>
            <person name="Jungbluth S."/>
            <person name="Walsh D.A."/>
            <person name="Denef V.J."/>
            <person name="McMahon K.D."/>
            <person name="Konstantinidis K.T."/>
            <person name="Eloe-Fadrosh E.A."/>
            <person name="Kyrpides N.C."/>
            <person name="Woyke T."/>
        </authorList>
    </citation>
    <scope>NUCLEOTIDE SEQUENCE</scope>
    <source>
        <strain evidence="2">GVMAG-M-3300023174-3</strain>
    </source>
</reference>
<dbReference type="InterPro" id="IPR013320">
    <property type="entry name" value="ConA-like_dom_sf"/>
</dbReference>
<sequence length="315" mass="35007">MNYQQPAANAEPLKMPESFSTGIRNVGDSLENMQSNVTESLNQFSQKAEAGADASSQFLQSNTIVAKFAFLILILVGFLLLMNLGISLIAYFTSPSKNPYLIKGMIDGNNPRVIPQDPTNPDAIPILRSNNETTGAEFTWSTWLYLNDLGNDAKKYQHIFNKGDGNFSSIDNLTNINNAPGMYIYPATNSLHIVIDTVDSADKNTVVDISNVPIRKWVNVVLRLKNSVFDVYVNGVISNRLILQNVVKQNYNDVYVCQNGGFNGKLSNLRYYGYALNVFEINSIVYGGPNLSVSDKILKQTNFNYLSNLWYSGHA</sequence>
<dbReference type="Pfam" id="PF13385">
    <property type="entry name" value="Laminin_G_3"/>
    <property type="match status" value="1"/>
</dbReference>
<dbReference type="PANTHER" id="PTHR42535:SF2">
    <property type="entry name" value="CHROMOSOME UNDETERMINED SCAFFOLD_146, WHOLE GENOME SHOTGUN SEQUENCE"/>
    <property type="match status" value="1"/>
</dbReference>
<feature type="transmembrane region" description="Helical" evidence="1">
    <location>
        <begin position="68"/>
        <end position="92"/>
    </location>
</feature>
<accession>A0A6C0DMX4</accession>
<evidence type="ECO:0000256" key="1">
    <source>
        <dbReference type="SAM" id="Phobius"/>
    </source>
</evidence>
<keyword evidence="1" id="KW-0812">Transmembrane</keyword>
<organism evidence="2">
    <name type="scientific">viral metagenome</name>
    <dbReference type="NCBI Taxonomy" id="1070528"/>
    <lineage>
        <taxon>unclassified sequences</taxon>
        <taxon>metagenomes</taxon>
        <taxon>organismal metagenomes</taxon>
    </lineage>
</organism>
<keyword evidence="1" id="KW-1133">Transmembrane helix</keyword>